<dbReference type="InterPro" id="IPR002656">
    <property type="entry name" value="Acyl_transf_3_dom"/>
</dbReference>
<evidence type="ECO:0000256" key="4">
    <source>
        <dbReference type="ARBA" id="ARBA00022692"/>
    </source>
</evidence>
<keyword evidence="9" id="KW-0808">Transferase</keyword>
<feature type="transmembrane region" description="Helical" evidence="7">
    <location>
        <begin position="136"/>
        <end position="154"/>
    </location>
</feature>
<keyword evidence="9" id="KW-0012">Acyltransferase</keyword>
<dbReference type="PANTHER" id="PTHR40074:SF2">
    <property type="entry name" value="O-ACETYLTRANSFERASE WECH"/>
    <property type="match status" value="1"/>
</dbReference>
<keyword evidence="5 7" id="KW-1133">Transmembrane helix</keyword>
<evidence type="ECO:0000313" key="9">
    <source>
        <dbReference type="EMBL" id="SIR30100.1"/>
    </source>
</evidence>
<feature type="transmembrane region" description="Helical" evidence="7">
    <location>
        <begin position="12"/>
        <end position="30"/>
    </location>
</feature>
<keyword evidence="6 7" id="KW-0472">Membrane</keyword>
<comment type="subcellular location">
    <subcellularLocation>
        <location evidence="1">Cell membrane</location>
        <topology evidence="1">Multi-pass membrane protein</topology>
    </subcellularLocation>
</comment>
<accession>A0A1N6ZTA9</accession>
<dbReference type="PANTHER" id="PTHR40074">
    <property type="entry name" value="O-ACETYLTRANSFERASE WECH"/>
    <property type="match status" value="1"/>
</dbReference>
<evidence type="ECO:0000313" key="10">
    <source>
        <dbReference type="Proteomes" id="UP000186953"/>
    </source>
</evidence>
<keyword evidence="3" id="KW-1003">Cell membrane</keyword>
<proteinExistence type="inferred from homology"/>
<feature type="transmembrane region" description="Helical" evidence="7">
    <location>
        <begin position="229"/>
        <end position="247"/>
    </location>
</feature>
<feature type="transmembrane region" description="Helical" evidence="7">
    <location>
        <begin position="166"/>
        <end position="186"/>
    </location>
</feature>
<feature type="transmembrane region" description="Helical" evidence="7">
    <location>
        <begin position="267"/>
        <end position="292"/>
    </location>
</feature>
<dbReference type="STRING" id="228959.SAMN05421797_109117"/>
<evidence type="ECO:0000256" key="5">
    <source>
        <dbReference type="ARBA" id="ARBA00022989"/>
    </source>
</evidence>
<keyword evidence="4 7" id="KW-0812">Transmembrane</keyword>
<evidence type="ECO:0000256" key="1">
    <source>
        <dbReference type="ARBA" id="ARBA00004651"/>
    </source>
</evidence>
<organism evidence="9 10">
    <name type="scientific">Maribacter ulvicola</name>
    <dbReference type="NCBI Taxonomy" id="228959"/>
    <lineage>
        <taxon>Bacteria</taxon>
        <taxon>Pseudomonadati</taxon>
        <taxon>Bacteroidota</taxon>
        <taxon>Flavobacteriia</taxon>
        <taxon>Flavobacteriales</taxon>
        <taxon>Flavobacteriaceae</taxon>
        <taxon>Maribacter</taxon>
    </lineage>
</organism>
<feature type="domain" description="Acyltransferase 3" evidence="8">
    <location>
        <begin position="10"/>
        <end position="357"/>
    </location>
</feature>
<feature type="transmembrane region" description="Helical" evidence="7">
    <location>
        <begin position="343"/>
        <end position="363"/>
    </location>
</feature>
<reference evidence="10" key="1">
    <citation type="submission" date="2017-01" db="EMBL/GenBank/DDBJ databases">
        <authorList>
            <person name="Varghese N."/>
            <person name="Submissions S."/>
        </authorList>
    </citation>
    <scope>NUCLEOTIDE SEQUENCE [LARGE SCALE GENOMIC DNA]</scope>
    <source>
        <strain evidence="10">DSM 15366</strain>
    </source>
</reference>
<evidence type="ECO:0000259" key="8">
    <source>
        <dbReference type="Pfam" id="PF01757"/>
    </source>
</evidence>
<gene>
    <name evidence="9" type="ORF">SAMN05421797_109117</name>
</gene>
<dbReference type="OrthoDB" id="9810469at2"/>
<evidence type="ECO:0000256" key="3">
    <source>
        <dbReference type="ARBA" id="ARBA00022475"/>
    </source>
</evidence>
<dbReference type="GO" id="GO:0016413">
    <property type="term" value="F:O-acetyltransferase activity"/>
    <property type="evidence" value="ECO:0007669"/>
    <property type="project" value="TreeGrafter"/>
</dbReference>
<protein>
    <submittedName>
        <fullName evidence="9">Surface polysaccharide O-acyltransferase, integral membrane enzyme</fullName>
    </submittedName>
</protein>
<sequence>MNSIKKERIDYLDTLRVVACFLVVLCHVGDYYAESATGEFGLAWSQLLTLTRPCVPLFILLSGTLLLPLKVDSGTFLKRRFTRIVIPILVWSVLYVFFPLPSETVFGGPANAFTGKMNIYVYNLMMIPINFTASNIHFWFIYSILGLYLFMPIISPWVKNASKKDMLWFLTIWGITLLFPYIRMWFPKIHGESNWNNHGMLIYFSGYLGYILLGIFLHRYNTFSARKSCLIGGLLFVMGYIITYNGLWYDIGRLNSQKVAKVNDEGWVIIETLIGYLTLNVAMMTAGVFMFFQKLKLPRIIQKVMNELSRLSFGIFLVHYILYLWIGAKLIPAWNLHPGIEEVLVAIIVFVISYFVAKAISYLPKSKYIIG</sequence>
<dbReference type="GO" id="GO:0005886">
    <property type="term" value="C:plasma membrane"/>
    <property type="evidence" value="ECO:0007669"/>
    <property type="project" value="UniProtKB-SubCell"/>
</dbReference>
<dbReference type="AlphaFoldDB" id="A0A1N6ZTA9"/>
<dbReference type="Proteomes" id="UP000186953">
    <property type="component" value="Unassembled WGS sequence"/>
</dbReference>
<feature type="transmembrane region" description="Helical" evidence="7">
    <location>
        <begin position="313"/>
        <end position="331"/>
    </location>
</feature>
<dbReference type="RefSeq" id="WP_076550798.1">
    <property type="nucleotide sequence ID" value="NZ_FTMA01000009.1"/>
</dbReference>
<evidence type="ECO:0000256" key="7">
    <source>
        <dbReference type="SAM" id="Phobius"/>
    </source>
</evidence>
<dbReference type="Pfam" id="PF01757">
    <property type="entry name" value="Acyl_transf_3"/>
    <property type="match status" value="1"/>
</dbReference>
<feature type="transmembrane region" description="Helical" evidence="7">
    <location>
        <begin position="198"/>
        <end position="217"/>
    </location>
</feature>
<feature type="transmembrane region" description="Helical" evidence="7">
    <location>
        <begin position="50"/>
        <end position="69"/>
    </location>
</feature>
<evidence type="ECO:0000256" key="6">
    <source>
        <dbReference type="ARBA" id="ARBA00023136"/>
    </source>
</evidence>
<dbReference type="GO" id="GO:0009246">
    <property type="term" value="P:enterobacterial common antigen biosynthetic process"/>
    <property type="evidence" value="ECO:0007669"/>
    <property type="project" value="TreeGrafter"/>
</dbReference>
<feature type="transmembrane region" description="Helical" evidence="7">
    <location>
        <begin position="81"/>
        <end position="98"/>
    </location>
</feature>
<evidence type="ECO:0000256" key="2">
    <source>
        <dbReference type="ARBA" id="ARBA00007400"/>
    </source>
</evidence>
<dbReference type="EMBL" id="FTMA01000009">
    <property type="protein sequence ID" value="SIR30100.1"/>
    <property type="molecule type" value="Genomic_DNA"/>
</dbReference>
<comment type="similarity">
    <text evidence="2">Belongs to the acyltransferase 3 family.</text>
</comment>
<keyword evidence="10" id="KW-1185">Reference proteome</keyword>
<name>A0A1N6ZTA9_9FLAO</name>